<dbReference type="AlphaFoldDB" id="A0A9W8QQ74"/>
<keyword evidence="1" id="KW-0436">Ligase</keyword>
<dbReference type="Pfam" id="PF00750">
    <property type="entry name" value="tRNA-synt_1d"/>
    <property type="match status" value="1"/>
</dbReference>
<sequence>MFFSPNILPRLLFPYISDRKSEYGHDISHRLRDPNTPNKEKKRVIVEFSSPNVARDFDGNHFRSTLLGAFVANLYEAMGWEVIRLNYLGDWGKQIGVLAAGFQTFGSEEKLEADGIRHLLDVSAKIEERFKPEQEARDKAKHGNQSTAGIEGKGIFAERDAFVKKLEENDPEALALWKRFRDITIDNLGLGYKRLGVNFDEFSGESRIQQDIITEVENMLKENGVLEESEGSWIIDFVKHAGKKGLGTQIARGRDGSTRYLLRDIAAVLDRSRKFSFDKMIYVVSSRQDNHFQQLFTAVGLLGRPDLKDKLQHISFGPVHGLEGSLLNDILDQSAARIHESQLEEQSAKDIENHVEALSRITLR</sequence>
<reference evidence="3" key="1">
    <citation type="submission" date="2022-09" db="EMBL/GenBank/DDBJ databases">
        <title>Fusarium specimens isolated from Avocado Roots.</title>
        <authorList>
            <person name="Stajich J."/>
            <person name="Roper C."/>
            <person name="Heimlech-Rivalta G."/>
        </authorList>
    </citation>
    <scope>NUCLEOTIDE SEQUENCE</scope>
    <source>
        <strain evidence="3">A02</strain>
    </source>
</reference>
<dbReference type="Proteomes" id="UP001152087">
    <property type="component" value="Unassembled WGS sequence"/>
</dbReference>
<dbReference type="InterPro" id="IPR035684">
    <property type="entry name" value="ArgRS_core"/>
</dbReference>
<dbReference type="GO" id="GO:0005524">
    <property type="term" value="F:ATP binding"/>
    <property type="evidence" value="ECO:0007669"/>
    <property type="project" value="UniProtKB-KW"/>
</dbReference>
<dbReference type="EMBL" id="JAOQAV010000314">
    <property type="protein sequence ID" value="KAJ4175814.1"/>
    <property type="molecule type" value="Genomic_DNA"/>
</dbReference>
<keyword evidence="1" id="KW-0648">Protein biosynthesis</keyword>
<dbReference type="GO" id="GO:0004814">
    <property type="term" value="F:arginine-tRNA ligase activity"/>
    <property type="evidence" value="ECO:0007669"/>
    <property type="project" value="InterPro"/>
</dbReference>
<dbReference type="InterPro" id="IPR001278">
    <property type="entry name" value="Arg-tRNA-ligase"/>
</dbReference>
<dbReference type="Gene3D" id="3.40.50.620">
    <property type="entry name" value="HUPs"/>
    <property type="match status" value="1"/>
</dbReference>
<dbReference type="GO" id="GO:0032543">
    <property type="term" value="P:mitochondrial translation"/>
    <property type="evidence" value="ECO:0007669"/>
    <property type="project" value="TreeGrafter"/>
</dbReference>
<dbReference type="GO" id="GO:0006420">
    <property type="term" value="P:arginyl-tRNA aminoacylation"/>
    <property type="evidence" value="ECO:0007669"/>
    <property type="project" value="InterPro"/>
</dbReference>
<organism evidence="3 4">
    <name type="scientific">Fusarium falciforme</name>
    <dbReference type="NCBI Taxonomy" id="195108"/>
    <lineage>
        <taxon>Eukaryota</taxon>
        <taxon>Fungi</taxon>
        <taxon>Dikarya</taxon>
        <taxon>Ascomycota</taxon>
        <taxon>Pezizomycotina</taxon>
        <taxon>Sordariomycetes</taxon>
        <taxon>Hypocreomycetidae</taxon>
        <taxon>Hypocreales</taxon>
        <taxon>Nectriaceae</taxon>
        <taxon>Fusarium</taxon>
        <taxon>Fusarium solani species complex</taxon>
    </lineage>
</organism>
<feature type="domain" description="Arginyl-tRNA synthetase catalytic core" evidence="2">
    <location>
        <begin position="38"/>
        <end position="324"/>
    </location>
</feature>
<dbReference type="PANTHER" id="PTHR11956:SF11">
    <property type="entry name" value="ARGININE--TRNA LIGASE, MITOCHONDRIAL-RELATED"/>
    <property type="match status" value="1"/>
</dbReference>
<comment type="similarity">
    <text evidence="1">Belongs to the class-I aminoacyl-tRNA synthetase family.</text>
</comment>
<keyword evidence="1" id="KW-0030">Aminoacyl-tRNA synthetase</keyword>
<name>A0A9W8QQ74_9HYPO</name>
<dbReference type="GO" id="GO:0005739">
    <property type="term" value="C:mitochondrion"/>
    <property type="evidence" value="ECO:0007669"/>
    <property type="project" value="TreeGrafter"/>
</dbReference>
<comment type="caution">
    <text evidence="3">The sequence shown here is derived from an EMBL/GenBank/DDBJ whole genome shotgun (WGS) entry which is preliminary data.</text>
</comment>
<evidence type="ECO:0000313" key="3">
    <source>
        <dbReference type="EMBL" id="KAJ4175814.1"/>
    </source>
</evidence>
<evidence type="ECO:0000313" key="4">
    <source>
        <dbReference type="Proteomes" id="UP001152087"/>
    </source>
</evidence>
<dbReference type="PRINTS" id="PR01038">
    <property type="entry name" value="TRNASYNTHARG"/>
</dbReference>
<dbReference type="PANTHER" id="PTHR11956">
    <property type="entry name" value="ARGINYL-TRNA SYNTHETASE"/>
    <property type="match status" value="1"/>
</dbReference>
<dbReference type="InterPro" id="IPR014729">
    <property type="entry name" value="Rossmann-like_a/b/a_fold"/>
</dbReference>
<gene>
    <name evidence="3" type="ORF">NW755_014745</name>
</gene>
<dbReference type="SUPFAM" id="SSF52374">
    <property type="entry name" value="Nucleotidylyl transferase"/>
    <property type="match status" value="1"/>
</dbReference>
<keyword evidence="1" id="KW-0067">ATP-binding</keyword>
<keyword evidence="4" id="KW-1185">Reference proteome</keyword>
<evidence type="ECO:0000256" key="1">
    <source>
        <dbReference type="RuleBase" id="RU363038"/>
    </source>
</evidence>
<evidence type="ECO:0000259" key="2">
    <source>
        <dbReference type="Pfam" id="PF00750"/>
    </source>
</evidence>
<proteinExistence type="inferred from homology"/>
<accession>A0A9W8QQ74</accession>
<protein>
    <recommendedName>
        <fullName evidence="2">Arginyl-tRNA synthetase catalytic core domain-containing protein</fullName>
    </recommendedName>
</protein>
<keyword evidence="1" id="KW-0547">Nucleotide-binding</keyword>